<evidence type="ECO:0000313" key="3">
    <source>
        <dbReference type="EMBL" id="EGF76900.1"/>
    </source>
</evidence>
<feature type="compositionally biased region" description="Basic and acidic residues" evidence="1">
    <location>
        <begin position="559"/>
        <end position="577"/>
    </location>
</feature>
<feature type="domain" description="Rab-GAP TBC" evidence="2">
    <location>
        <begin position="39"/>
        <end position="403"/>
    </location>
</feature>
<organism evidence="3 4">
    <name type="scientific">Batrachochytrium dendrobatidis (strain JAM81 / FGSC 10211)</name>
    <name type="common">Frog chytrid fungus</name>
    <dbReference type="NCBI Taxonomy" id="684364"/>
    <lineage>
        <taxon>Eukaryota</taxon>
        <taxon>Fungi</taxon>
        <taxon>Fungi incertae sedis</taxon>
        <taxon>Chytridiomycota</taxon>
        <taxon>Chytridiomycota incertae sedis</taxon>
        <taxon>Chytridiomycetes</taxon>
        <taxon>Rhizophydiales</taxon>
        <taxon>Rhizophydiales incertae sedis</taxon>
        <taxon>Batrachochytrium</taxon>
    </lineage>
</organism>
<dbReference type="PROSITE" id="PS50086">
    <property type="entry name" value="TBC_RABGAP"/>
    <property type="match status" value="1"/>
</dbReference>
<dbReference type="STRING" id="684364.F4PD22"/>
<feature type="compositionally biased region" description="Polar residues" evidence="1">
    <location>
        <begin position="595"/>
        <end position="615"/>
    </location>
</feature>
<dbReference type="FunFam" id="1.10.472.80:FF:000148">
    <property type="entry name" value="TBC domain-containing protein C1952.17c"/>
    <property type="match status" value="1"/>
</dbReference>
<dbReference type="AlphaFoldDB" id="F4PD22"/>
<feature type="region of interest" description="Disordered" evidence="1">
    <location>
        <begin position="198"/>
        <end position="221"/>
    </location>
</feature>
<dbReference type="GO" id="GO:0005737">
    <property type="term" value="C:cytoplasm"/>
    <property type="evidence" value="ECO:0000318"/>
    <property type="project" value="GO_Central"/>
</dbReference>
<dbReference type="GO" id="GO:0005096">
    <property type="term" value="F:GTPase activator activity"/>
    <property type="evidence" value="ECO:0000318"/>
    <property type="project" value="GO_Central"/>
</dbReference>
<dbReference type="RefSeq" id="XP_006682411.1">
    <property type="nucleotide sequence ID" value="XM_006682348.1"/>
</dbReference>
<evidence type="ECO:0000313" key="4">
    <source>
        <dbReference type="Proteomes" id="UP000007241"/>
    </source>
</evidence>
<dbReference type="InterPro" id="IPR035969">
    <property type="entry name" value="Rab-GAP_TBC_sf"/>
</dbReference>
<reference evidence="3 4" key="1">
    <citation type="submission" date="2009-12" db="EMBL/GenBank/DDBJ databases">
        <title>The draft genome of Batrachochytrium dendrobatidis.</title>
        <authorList>
            <consortium name="US DOE Joint Genome Institute (JGI-PGF)"/>
            <person name="Kuo A."/>
            <person name="Salamov A."/>
            <person name="Schmutz J."/>
            <person name="Lucas S."/>
            <person name="Pitluck S."/>
            <person name="Rosenblum E."/>
            <person name="Stajich J."/>
            <person name="Eisen M."/>
            <person name="Grigoriev I.V."/>
        </authorList>
    </citation>
    <scope>NUCLEOTIDE SEQUENCE [LARGE SCALE GENOMIC DNA]</scope>
    <source>
        <strain evidence="4">JAM81 / FGSC 10211</strain>
    </source>
</reference>
<dbReference type="SUPFAM" id="SSF47923">
    <property type="entry name" value="Ypt/Rab-GAP domain of gyp1p"/>
    <property type="match status" value="2"/>
</dbReference>
<dbReference type="OMA" id="CFIELMQ"/>
<dbReference type="PANTHER" id="PTHR22957">
    <property type="entry name" value="TBC1 DOMAIN FAMILY MEMBER GTPASE-ACTIVATING PROTEIN"/>
    <property type="match status" value="1"/>
</dbReference>
<evidence type="ECO:0000256" key="1">
    <source>
        <dbReference type="SAM" id="MobiDB-lite"/>
    </source>
</evidence>
<keyword evidence="4" id="KW-1185">Reference proteome</keyword>
<dbReference type="InParanoid" id="F4PD22"/>
<dbReference type="Gene3D" id="1.10.472.80">
    <property type="entry name" value="Ypt/Rab-GAP domain of gyp1p, domain 3"/>
    <property type="match status" value="1"/>
</dbReference>
<dbReference type="SMART" id="SM00164">
    <property type="entry name" value="TBC"/>
    <property type="match status" value="1"/>
</dbReference>
<dbReference type="PANTHER" id="PTHR22957:SF27">
    <property type="entry name" value="TBC1 DOMAIN FAMILY MEMBER 13"/>
    <property type="match status" value="1"/>
</dbReference>
<dbReference type="GO" id="GO:0006886">
    <property type="term" value="P:intracellular protein transport"/>
    <property type="evidence" value="ECO:0000318"/>
    <property type="project" value="GO_Central"/>
</dbReference>
<feature type="region of interest" description="Disordered" evidence="1">
    <location>
        <begin position="559"/>
        <end position="615"/>
    </location>
</feature>
<protein>
    <recommendedName>
        <fullName evidence="2">Rab-GAP TBC domain-containing protein</fullName>
    </recommendedName>
</protein>
<dbReference type="HOGENOM" id="CLU_387304_0_0_1"/>
<dbReference type="GeneID" id="18239511"/>
<dbReference type="Proteomes" id="UP000007241">
    <property type="component" value="Unassembled WGS sequence"/>
</dbReference>
<accession>F4PD22</accession>
<dbReference type="InterPro" id="IPR000195">
    <property type="entry name" value="Rab-GAP-TBC_dom"/>
</dbReference>
<feature type="compositionally biased region" description="Polar residues" evidence="1">
    <location>
        <begin position="211"/>
        <end position="221"/>
    </location>
</feature>
<name>F4PD22_BATDJ</name>
<feature type="region of interest" description="Disordered" evidence="1">
    <location>
        <begin position="88"/>
        <end position="125"/>
    </location>
</feature>
<dbReference type="Pfam" id="PF00566">
    <property type="entry name" value="RabGAP-TBC"/>
    <property type="match status" value="2"/>
</dbReference>
<dbReference type="Gene3D" id="1.10.8.270">
    <property type="entry name" value="putative rabgap domain of human tbc1 domain family member 14 like domains"/>
    <property type="match status" value="1"/>
</dbReference>
<dbReference type="EMBL" id="GL882894">
    <property type="protein sequence ID" value="EGF76900.1"/>
    <property type="molecule type" value="Genomic_DNA"/>
</dbReference>
<proteinExistence type="predicted"/>
<gene>
    <name evidence="3" type="ORF">BATDEDRAFT_28124</name>
</gene>
<dbReference type="OrthoDB" id="27140at2759"/>
<evidence type="ECO:0000259" key="2">
    <source>
        <dbReference type="PROSITE" id="PS50086"/>
    </source>
</evidence>
<dbReference type="FunCoup" id="F4PD22">
    <property type="interactions" value="89"/>
</dbReference>
<sequence length="713" mass="80696">MDLKNSDRHALFELYVGAVRLPPDNNFEEFRTLCLNGIPDTASVRQQSWKLLLGYLPFYKRLDWPRILRQQRGAYYSFVNELLGQYRTDQKESPSDQDAMLGLPDSNVNQDAANDHPLGSGQSPQLSIHPDEIAILEQIDMDARRTLPDLAFFQLPILKSKFSPLNPIAIPDTTSGFPPVHSGRALFDFLDSHKHQEGFGARQRGVKRTHASNTSESGSNQDTVLTDLHWEAIERILFIYAKLNPGIGYVQGMNEILGSLYYVIANDPDEESKAHAEADTFFLFTALMSKFRDHFIRHLDNMKQRSSILSSYSTASIDSLTLAVNSDSEHAQETGIGESMNRLFRLLSWVDPELYSNLVNGLKLVRKKLEPVFFAFRWLSVLFTQEFPLPDVIRIWDTLFADISLDITDYSHHHSRFESTLLLDQDTSIISHDHHNKSEFLIEFACAMITGIRSELLSTPFNDSLKLLQHYPTNDVETIISKALEYHTISVETPQKSFGLGNLFRRKTYVATGSEIKPNTEDITGEKITLSDPALSIPIMPMFGLATIARRFTIHHDERHKLESSTTDKNKNLEPPESKPSFPTSDEMNDDPDQSKMQQVSVPSESNSNALSQLTDTKKVTIKGTYHTPITSNFFATSNHISSGVSKLFQAMTPIKKSQDQLPKIAYPDQKANVAKNAYMSWRTAALPVLSQPDQHENNIVWQRSISIDDDDK</sequence>